<dbReference type="PANTHER" id="PTHR24007">
    <property type="entry name" value="BRCA1-ASSOCIATED PROTEIN"/>
    <property type="match status" value="1"/>
</dbReference>
<dbReference type="PROSITE" id="PS50089">
    <property type="entry name" value="ZF_RING_2"/>
    <property type="match status" value="1"/>
</dbReference>
<keyword evidence="3" id="KW-0862">Zinc</keyword>
<reference evidence="8 9" key="1">
    <citation type="journal article" date="2011" name="Proc. Natl. Acad. Sci. U.S.A.">
        <title>Comparative genomics of xylose-fermenting fungi for enhanced biofuel production.</title>
        <authorList>
            <person name="Wohlbach D.J."/>
            <person name="Kuo A."/>
            <person name="Sato T.K."/>
            <person name="Potts K.M."/>
            <person name="Salamov A.A."/>
            <person name="LaButti K.M."/>
            <person name="Sun H."/>
            <person name="Clum A."/>
            <person name="Pangilinan J.L."/>
            <person name="Lindquist E.A."/>
            <person name="Lucas S."/>
            <person name="Lapidus A."/>
            <person name="Jin M."/>
            <person name="Gunawan C."/>
            <person name="Balan V."/>
            <person name="Dale B.E."/>
            <person name="Jeffries T.W."/>
            <person name="Zinkel R."/>
            <person name="Barry K.W."/>
            <person name="Grigoriev I.V."/>
            <person name="Gasch A.P."/>
        </authorList>
    </citation>
    <scope>NUCLEOTIDE SEQUENCE [LARGE SCALE GENOMIC DNA]</scope>
    <source>
        <strain evidence="9">ATCC 10573 / BCRC 21748 / CBS 615 / JCM 9827 / NBRC 10315 / NRRL Y-1498 / VKM Y-70</strain>
    </source>
</reference>
<dbReference type="HOGENOM" id="CLU_009969_0_1_1"/>
<feature type="domain" description="RING-type" evidence="6">
    <location>
        <begin position="224"/>
        <end position="264"/>
    </location>
</feature>
<dbReference type="InterPro" id="IPR001841">
    <property type="entry name" value="Znf_RING"/>
</dbReference>
<evidence type="ECO:0000313" key="9">
    <source>
        <dbReference type="Proteomes" id="UP000000707"/>
    </source>
</evidence>
<evidence type="ECO:0000259" key="6">
    <source>
        <dbReference type="PROSITE" id="PS50089"/>
    </source>
</evidence>
<accession>G3AW11</accession>
<dbReference type="SUPFAM" id="SSF57850">
    <property type="entry name" value="RING/U-box"/>
    <property type="match status" value="2"/>
</dbReference>
<name>G3AW11_CANTC</name>
<dbReference type="InterPro" id="IPR047243">
    <property type="entry name" value="RING-H2_BRAP2"/>
</dbReference>
<keyword evidence="1" id="KW-0479">Metal-binding</keyword>
<dbReference type="PROSITE" id="PS50271">
    <property type="entry name" value="ZF_UBP"/>
    <property type="match status" value="1"/>
</dbReference>
<dbReference type="GO" id="GO:0016567">
    <property type="term" value="P:protein ubiquitination"/>
    <property type="evidence" value="ECO:0007669"/>
    <property type="project" value="TreeGrafter"/>
</dbReference>
<dbReference type="GO" id="GO:0008270">
    <property type="term" value="F:zinc ion binding"/>
    <property type="evidence" value="ECO:0007669"/>
    <property type="project" value="UniProtKB-KW"/>
</dbReference>
<evidence type="ECO:0000313" key="8">
    <source>
        <dbReference type="EMBL" id="EGV66423.1"/>
    </source>
</evidence>
<keyword evidence="9" id="KW-1185">Reference proteome</keyword>
<evidence type="ECO:0000256" key="5">
    <source>
        <dbReference type="SAM" id="MobiDB-lite"/>
    </source>
</evidence>
<gene>
    <name evidence="8" type="ORF">CANTEDRAFT_100543</name>
</gene>
<dbReference type="EMBL" id="GL996510">
    <property type="protein sequence ID" value="EGV66423.1"/>
    <property type="molecule type" value="Genomic_DNA"/>
</dbReference>
<dbReference type="Pfam" id="PF02148">
    <property type="entry name" value="zf-UBP"/>
    <property type="match status" value="1"/>
</dbReference>
<evidence type="ECO:0000256" key="1">
    <source>
        <dbReference type="ARBA" id="ARBA00022723"/>
    </source>
</evidence>
<keyword evidence="2 4" id="KW-0863">Zinc-finger</keyword>
<protein>
    <recommendedName>
        <fullName evidence="10">Zf-UBP-domain-containing protein</fullName>
    </recommendedName>
</protein>
<evidence type="ECO:0000259" key="7">
    <source>
        <dbReference type="PROSITE" id="PS50271"/>
    </source>
</evidence>
<dbReference type="OrthoDB" id="273556at2759"/>
<evidence type="ECO:0008006" key="10">
    <source>
        <dbReference type="Google" id="ProtNLM"/>
    </source>
</evidence>
<dbReference type="InterPro" id="IPR013083">
    <property type="entry name" value="Znf_RING/FYVE/PHD"/>
</dbReference>
<dbReference type="CDD" id="cd16457">
    <property type="entry name" value="RING-H2_BRAP2"/>
    <property type="match status" value="1"/>
</dbReference>
<dbReference type="PANTHER" id="PTHR24007:SF7">
    <property type="entry name" value="BRCA1-ASSOCIATED PROTEIN"/>
    <property type="match status" value="1"/>
</dbReference>
<dbReference type="InterPro" id="IPR011422">
    <property type="entry name" value="BRAP2/ETP1_RRM"/>
</dbReference>
<feature type="domain" description="UBP-type" evidence="7">
    <location>
        <begin position="312"/>
        <end position="404"/>
    </location>
</feature>
<dbReference type="Pfam" id="PF13639">
    <property type="entry name" value="zf-RING_2"/>
    <property type="match status" value="1"/>
</dbReference>
<dbReference type="AlphaFoldDB" id="G3AW11"/>
<evidence type="ECO:0000256" key="3">
    <source>
        <dbReference type="ARBA" id="ARBA00022833"/>
    </source>
</evidence>
<evidence type="ECO:0000256" key="4">
    <source>
        <dbReference type="PROSITE-ProRule" id="PRU00502"/>
    </source>
</evidence>
<dbReference type="SMART" id="SM00184">
    <property type="entry name" value="RING"/>
    <property type="match status" value="1"/>
</dbReference>
<dbReference type="SMART" id="SM00290">
    <property type="entry name" value="ZnF_UBP"/>
    <property type="match status" value="1"/>
</dbReference>
<dbReference type="GO" id="GO:0061630">
    <property type="term" value="F:ubiquitin protein ligase activity"/>
    <property type="evidence" value="ECO:0007669"/>
    <property type="project" value="TreeGrafter"/>
</dbReference>
<dbReference type="STRING" id="590646.G3AW11"/>
<sequence>MIGTDSYHIVIEFPDLQDKEAILDYRYSQLEVQSINNTKKKKPFKMNSREPIKAKFLGEGIVRLYREFEDDSDSDDGPEEVKSTVVSNQGDDTMLSIISIPTYFTATDVLGFIGEKYMAYITHIRILKSEKPNRFLVLLKFNDLVKTAEFQYNFDGKPFNSMEPEACHVVYVKSVRIESPNSQDTKLVKSTNDALIPFLLNDPFTSPETKTSTDNTTLVELPTCPVCLERMDAEVTGLLTIPCQHTFHCQCLSKWKDDTCPICRYSNNVSNQKVRRSIRRLSQYSSARMQSVALPHSAAGGTSTTSESTTTGRSSLFDSVSEETETCAECSTIDNLWICLICGNIGCSRYAPEQHSLKHFVNTGHCFAMEMSTSRVWDYAGDNYVHRLITNQSDGKLVELPEKGSSSSDKPNSSIDKVDEVGFEYSQLLISQLASQQEYYEALLSEKNSGHAVGKSRRGSSITEIMNTKAITNLEIKVDELTEQLSQINLDVIPSLKDKIKLKDEKINRLSKDLNESKMFNETLSSKVEYLTSSKTELEAQNQDLNEQVKDLMFFLETQEKFKDEPQDVKDGTIVIQKDAKSKKGKKKR</sequence>
<evidence type="ECO:0000256" key="2">
    <source>
        <dbReference type="ARBA" id="ARBA00022771"/>
    </source>
</evidence>
<proteinExistence type="predicted"/>
<feature type="region of interest" description="Disordered" evidence="5">
    <location>
        <begin position="294"/>
        <end position="314"/>
    </location>
</feature>
<dbReference type="InterPro" id="IPR001607">
    <property type="entry name" value="Znf_UBP"/>
</dbReference>
<dbReference type="GO" id="GO:0005737">
    <property type="term" value="C:cytoplasm"/>
    <property type="evidence" value="ECO:0007669"/>
    <property type="project" value="TreeGrafter"/>
</dbReference>
<dbReference type="Proteomes" id="UP000000707">
    <property type="component" value="Unassembled WGS sequence"/>
</dbReference>
<organism evidence="9">
    <name type="scientific">Candida tenuis (strain ATCC 10573 / BCRC 21748 / CBS 615 / JCM 9827 / NBRC 10315 / NRRL Y-1498 / VKM Y-70)</name>
    <name type="common">Yeast</name>
    <name type="synonym">Yamadazyma tenuis</name>
    <dbReference type="NCBI Taxonomy" id="590646"/>
    <lineage>
        <taxon>Eukaryota</taxon>
        <taxon>Fungi</taxon>
        <taxon>Dikarya</taxon>
        <taxon>Ascomycota</taxon>
        <taxon>Saccharomycotina</taxon>
        <taxon>Pichiomycetes</taxon>
        <taxon>Debaryomycetaceae</taxon>
        <taxon>Yamadazyma</taxon>
    </lineage>
</organism>
<dbReference type="eggNOG" id="KOG0804">
    <property type="taxonomic scope" value="Eukaryota"/>
</dbReference>
<dbReference type="GO" id="GO:0007265">
    <property type="term" value="P:Ras protein signal transduction"/>
    <property type="evidence" value="ECO:0007669"/>
    <property type="project" value="TreeGrafter"/>
</dbReference>
<feature type="compositionally biased region" description="Low complexity" evidence="5">
    <location>
        <begin position="297"/>
        <end position="314"/>
    </location>
</feature>
<dbReference type="Gene3D" id="3.30.40.10">
    <property type="entry name" value="Zinc/RING finger domain, C3HC4 (zinc finger)"/>
    <property type="match status" value="2"/>
</dbReference>
<dbReference type="Pfam" id="PF07576">
    <property type="entry name" value="BRAP2"/>
    <property type="match status" value="1"/>
</dbReference>